<dbReference type="RefSeq" id="WP_186636924.1">
    <property type="nucleotide sequence ID" value="NZ_JACOAF010000022.1"/>
</dbReference>
<evidence type="ECO:0000313" key="2">
    <source>
        <dbReference type="Proteomes" id="UP000659698"/>
    </source>
</evidence>
<keyword evidence="2" id="KW-1185">Reference proteome</keyword>
<accession>A0ABR6VS73</accession>
<reference evidence="1 2" key="1">
    <citation type="journal article" date="2019" name="Int. J. Syst. Evol. Microbiol.">
        <title>Rufibacter sediminis sp. nov., isolated from freshwater lake sediment.</title>
        <authorList>
            <person name="Qu J.H."/>
            <person name="Zhang L.J."/>
            <person name="Fu Y.H."/>
            <person name="Li H.F."/>
        </authorList>
    </citation>
    <scope>NUCLEOTIDE SEQUENCE [LARGE SCALE GENOMIC DNA]</scope>
    <source>
        <strain evidence="1 2">H-1</strain>
    </source>
</reference>
<dbReference type="Proteomes" id="UP000659698">
    <property type="component" value="Unassembled WGS sequence"/>
</dbReference>
<gene>
    <name evidence="1" type="ORF">H7U12_10135</name>
</gene>
<protein>
    <recommendedName>
        <fullName evidence="3">STAS/SEC14 domain-containing protein</fullName>
    </recommendedName>
</protein>
<organism evidence="1 2">
    <name type="scientific">Rufibacter sediminis</name>
    <dbReference type="NCBI Taxonomy" id="2762756"/>
    <lineage>
        <taxon>Bacteria</taxon>
        <taxon>Pseudomonadati</taxon>
        <taxon>Bacteroidota</taxon>
        <taxon>Cytophagia</taxon>
        <taxon>Cytophagales</taxon>
        <taxon>Hymenobacteraceae</taxon>
        <taxon>Rufibacter</taxon>
    </lineage>
</organism>
<name>A0ABR6VS73_9BACT</name>
<evidence type="ECO:0008006" key="3">
    <source>
        <dbReference type="Google" id="ProtNLM"/>
    </source>
</evidence>
<sequence length="143" mass="16113">MSRTILSIEPYVSIWLDNETDILHVDWWGDITKQNVVDGCQLVLNMLHQEKCNMILNNNTNVSSHWKSTAIWTASVGFLELDRTTCAYFAWVKPPKSNLSSGYAIRLEVQNVKVAIFESQLAAEKWLLSVRGKSSQVKDAAAA</sequence>
<evidence type="ECO:0000313" key="1">
    <source>
        <dbReference type="EMBL" id="MBC3540043.1"/>
    </source>
</evidence>
<comment type="caution">
    <text evidence="1">The sequence shown here is derived from an EMBL/GenBank/DDBJ whole genome shotgun (WGS) entry which is preliminary data.</text>
</comment>
<dbReference type="EMBL" id="JACOAF010000022">
    <property type="protein sequence ID" value="MBC3540043.1"/>
    <property type="molecule type" value="Genomic_DNA"/>
</dbReference>
<proteinExistence type="predicted"/>